<keyword evidence="3" id="KW-1185">Reference proteome</keyword>
<dbReference type="EMBL" id="AGNL01002222">
    <property type="protein sequence ID" value="EJK76391.1"/>
    <property type="molecule type" value="Genomic_DNA"/>
</dbReference>
<name>K0TMN8_THAOC</name>
<feature type="compositionally biased region" description="Low complexity" evidence="1">
    <location>
        <begin position="72"/>
        <end position="91"/>
    </location>
</feature>
<evidence type="ECO:0000256" key="1">
    <source>
        <dbReference type="SAM" id="MobiDB-lite"/>
    </source>
</evidence>
<gene>
    <name evidence="2" type="ORF">THAOC_01849</name>
</gene>
<proteinExistence type="predicted"/>
<evidence type="ECO:0000313" key="3">
    <source>
        <dbReference type="Proteomes" id="UP000266841"/>
    </source>
</evidence>
<protein>
    <submittedName>
        <fullName evidence="2">Uncharacterized protein</fullName>
    </submittedName>
</protein>
<reference evidence="2 3" key="1">
    <citation type="journal article" date="2012" name="Genome Biol.">
        <title>Genome and low-iron response of an oceanic diatom adapted to chronic iron limitation.</title>
        <authorList>
            <person name="Lommer M."/>
            <person name="Specht M."/>
            <person name="Roy A.S."/>
            <person name="Kraemer L."/>
            <person name="Andreson R."/>
            <person name="Gutowska M.A."/>
            <person name="Wolf J."/>
            <person name="Bergner S.V."/>
            <person name="Schilhabel M.B."/>
            <person name="Klostermeier U.C."/>
            <person name="Beiko R.G."/>
            <person name="Rosenstiel P."/>
            <person name="Hippler M."/>
            <person name="Laroche J."/>
        </authorList>
    </citation>
    <scope>NUCLEOTIDE SEQUENCE [LARGE SCALE GENOMIC DNA]</scope>
    <source>
        <strain evidence="2 3">CCMP1005</strain>
    </source>
</reference>
<dbReference type="Proteomes" id="UP000266841">
    <property type="component" value="Unassembled WGS sequence"/>
</dbReference>
<accession>K0TMN8</accession>
<comment type="caution">
    <text evidence="2">The sequence shown here is derived from an EMBL/GenBank/DDBJ whole genome shotgun (WGS) entry which is preliminary data.</text>
</comment>
<evidence type="ECO:0000313" key="2">
    <source>
        <dbReference type="EMBL" id="EJK76391.1"/>
    </source>
</evidence>
<sequence length="218" mass="23802">MSVLRLEFGLGAVQNSWRRLNVTSEATVLASRNQDQFRRGRNQDQFGRQSVAGELPSVIDAGVDDLSLVSSPPAGRTATRPAPAAPAQPARAPVSQDVVNEFFFGSLWNHRTCNIIGAKGSDLIKAAEQGVGGIAPIPRSKVNPLRNMCLNFHIRQRCTNTCPFKYDHVAYTEEEFEPLTTWFDAGNFRPSRLRNLQAWGSPAAAEVVGGRGRGRGRG</sequence>
<feature type="region of interest" description="Disordered" evidence="1">
    <location>
        <begin position="70"/>
        <end position="91"/>
    </location>
</feature>
<organism evidence="2 3">
    <name type="scientific">Thalassiosira oceanica</name>
    <name type="common">Marine diatom</name>
    <dbReference type="NCBI Taxonomy" id="159749"/>
    <lineage>
        <taxon>Eukaryota</taxon>
        <taxon>Sar</taxon>
        <taxon>Stramenopiles</taxon>
        <taxon>Ochrophyta</taxon>
        <taxon>Bacillariophyta</taxon>
        <taxon>Coscinodiscophyceae</taxon>
        <taxon>Thalassiosirophycidae</taxon>
        <taxon>Thalassiosirales</taxon>
        <taxon>Thalassiosiraceae</taxon>
        <taxon>Thalassiosira</taxon>
    </lineage>
</organism>
<dbReference type="AlphaFoldDB" id="K0TMN8"/>